<name>A0A263DCX1_9PSEU</name>
<dbReference type="Pfam" id="PF11350">
    <property type="entry name" value="DUF3152"/>
    <property type="match status" value="1"/>
</dbReference>
<evidence type="ECO:0000256" key="1">
    <source>
        <dbReference type="SAM" id="MobiDB-lite"/>
    </source>
</evidence>
<dbReference type="OrthoDB" id="9779865at2"/>
<keyword evidence="4" id="KW-1185">Reference proteome</keyword>
<dbReference type="Proteomes" id="UP000242444">
    <property type="component" value="Unassembled WGS sequence"/>
</dbReference>
<feature type="region of interest" description="Disordered" evidence="1">
    <location>
        <begin position="1"/>
        <end position="114"/>
    </location>
</feature>
<dbReference type="InParanoid" id="A0A263DCX1"/>
<dbReference type="EMBL" id="NKYE01000001">
    <property type="protein sequence ID" value="OZM75336.1"/>
    <property type="molecule type" value="Genomic_DNA"/>
</dbReference>
<comment type="caution">
    <text evidence="3">The sequence shown here is derived from an EMBL/GenBank/DDBJ whole genome shotgun (WGS) entry which is preliminary data.</text>
</comment>
<reference evidence="3 4" key="1">
    <citation type="submission" date="2017-07" db="EMBL/GenBank/DDBJ databases">
        <title>Amycolatopsis antarcticus sp. nov., isolated from the surface of an Antarcticus brown macroalga.</title>
        <authorList>
            <person name="Wang J."/>
            <person name="Leiva S."/>
            <person name="Huang J."/>
            <person name="Huang Y."/>
        </authorList>
    </citation>
    <scope>NUCLEOTIDE SEQUENCE [LARGE SCALE GENOMIC DNA]</scope>
    <source>
        <strain evidence="3 4">AU-G6</strain>
    </source>
</reference>
<gene>
    <name evidence="3" type="ORF">CFN78_02995</name>
</gene>
<dbReference type="InterPro" id="IPR022603">
    <property type="entry name" value="DUF3152"/>
</dbReference>
<evidence type="ECO:0000313" key="3">
    <source>
        <dbReference type="EMBL" id="OZM75336.1"/>
    </source>
</evidence>
<organism evidence="3 4">
    <name type="scientific">Amycolatopsis antarctica</name>
    <dbReference type="NCBI Taxonomy" id="1854586"/>
    <lineage>
        <taxon>Bacteria</taxon>
        <taxon>Bacillati</taxon>
        <taxon>Actinomycetota</taxon>
        <taxon>Actinomycetes</taxon>
        <taxon>Pseudonocardiales</taxon>
        <taxon>Pseudonocardiaceae</taxon>
        <taxon>Amycolatopsis</taxon>
    </lineage>
</organism>
<feature type="domain" description="DUF3152" evidence="2">
    <location>
        <begin position="182"/>
        <end position="394"/>
    </location>
</feature>
<protein>
    <recommendedName>
        <fullName evidence="2">DUF3152 domain-containing protein</fullName>
    </recommendedName>
</protein>
<dbReference type="AlphaFoldDB" id="A0A263DCX1"/>
<dbReference type="SUPFAM" id="SSF55486">
    <property type="entry name" value="Metalloproteases ('zincins'), catalytic domain"/>
    <property type="match status" value="1"/>
</dbReference>
<evidence type="ECO:0000313" key="4">
    <source>
        <dbReference type="Proteomes" id="UP000242444"/>
    </source>
</evidence>
<proteinExistence type="predicted"/>
<feature type="compositionally biased region" description="Basic and acidic residues" evidence="1">
    <location>
        <begin position="57"/>
        <end position="69"/>
    </location>
</feature>
<evidence type="ECO:0000259" key="2">
    <source>
        <dbReference type="Pfam" id="PF11350"/>
    </source>
</evidence>
<sequence length="396" mass="42176">MWHPGPVDRVTHGARGNTTRDSDSPLPRRSAQSQPAESGVPGSPGRTSRVPRGSVRRAGEPRPSDERYSPGRRRTGGEPLRASWRPEAAGSPPPPLPPDDEDEDETPANPSKASRLISKYGWRVYALPVLMVLTVLVVVDNGMGSGAQPEEKTTGTSEEAPAAIATENPAAPVAVNIPTAELPEGGEYTQAGAGSWHVVDGGGEQAGTVGEVLTYTVEVEDGLDAASYTGDDSFATAVEGTLSDPRSWTGSGEVSLRRVGAGEEPDFKVSLTSPDTTHRPDMCGFSIPYESSCYKRNPDKRVVINLARWVRGAKAFSSDMTSYRQYAINHEVGHALGNQHKGCDAPDGLAPVMMQQTFGVSNDYVAQLNQVDEYNKDAVPTDGVICKPNAWPNPSS</sequence>
<accession>A0A263DCX1</accession>